<sequence length="51" mass="5938">YERFPCAVLFLTHFKFTTARTSRNPTRMNSHEIKCEHVDPTEISCTHPISS</sequence>
<gene>
    <name evidence="1" type="ORF">DAT39_022317</name>
</gene>
<feature type="non-terminal residue" evidence="1">
    <location>
        <position position="1"/>
    </location>
</feature>
<protein>
    <submittedName>
        <fullName evidence="1">Zinc finger protein</fullName>
    </submittedName>
</protein>
<evidence type="ECO:0000313" key="1">
    <source>
        <dbReference type="EMBL" id="KAF5887259.1"/>
    </source>
</evidence>
<name>A0A8J4TDM9_CLAMG</name>
<comment type="caution">
    <text evidence="1">The sequence shown here is derived from an EMBL/GenBank/DDBJ whole genome shotgun (WGS) entry which is preliminary data.</text>
</comment>
<feature type="non-terminal residue" evidence="1">
    <location>
        <position position="51"/>
    </location>
</feature>
<dbReference type="Proteomes" id="UP000727407">
    <property type="component" value="Unassembled WGS sequence"/>
</dbReference>
<dbReference type="EMBL" id="QNUK01001120">
    <property type="protein sequence ID" value="KAF5887259.1"/>
    <property type="molecule type" value="Genomic_DNA"/>
</dbReference>
<organism evidence="1 2">
    <name type="scientific">Clarias magur</name>
    <name type="common">Asian catfish</name>
    <name type="synonym">Macropteronotus magur</name>
    <dbReference type="NCBI Taxonomy" id="1594786"/>
    <lineage>
        <taxon>Eukaryota</taxon>
        <taxon>Metazoa</taxon>
        <taxon>Chordata</taxon>
        <taxon>Craniata</taxon>
        <taxon>Vertebrata</taxon>
        <taxon>Euteleostomi</taxon>
        <taxon>Actinopterygii</taxon>
        <taxon>Neopterygii</taxon>
        <taxon>Teleostei</taxon>
        <taxon>Ostariophysi</taxon>
        <taxon>Siluriformes</taxon>
        <taxon>Clariidae</taxon>
        <taxon>Clarias</taxon>
    </lineage>
</organism>
<keyword evidence="2" id="KW-1185">Reference proteome</keyword>
<accession>A0A8J4TDM9</accession>
<proteinExistence type="predicted"/>
<reference evidence="1" key="1">
    <citation type="submission" date="2020-07" db="EMBL/GenBank/DDBJ databases">
        <title>Clarias magur genome sequencing, assembly and annotation.</title>
        <authorList>
            <person name="Kushwaha B."/>
            <person name="Kumar R."/>
            <person name="Das P."/>
            <person name="Joshi C.G."/>
            <person name="Kumar D."/>
            <person name="Nagpure N.S."/>
            <person name="Pandey M."/>
            <person name="Agarwal S."/>
            <person name="Srivastava S."/>
            <person name="Singh M."/>
            <person name="Sahoo L."/>
            <person name="Jayasankar P."/>
            <person name="Meher P.K."/>
            <person name="Koringa P.G."/>
            <person name="Iquebal M.A."/>
            <person name="Das S.P."/>
            <person name="Bit A."/>
            <person name="Patnaik S."/>
            <person name="Patel N."/>
            <person name="Shah T.M."/>
            <person name="Hinsu A."/>
            <person name="Jena J.K."/>
        </authorList>
    </citation>
    <scope>NUCLEOTIDE SEQUENCE</scope>
    <source>
        <strain evidence="1">CIFAMagur01</strain>
        <tissue evidence="1">Testis</tissue>
    </source>
</reference>
<evidence type="ECO:0000313" key="2">
    <source>
        <dbReference type="Proteomes" id="UP000727407"/>
    </source>
</evidence>
<dbReference type="AlphaFoldDB" id="A0A8J4TDM9"/>